<keyword evidence="3" id="KW-1185">Reference proteome</keyword>
<evidence type="ECO:0000313" key="3">
    <source>
        <dbReference type="Proteomes" id="UP000766550"/>
    </source>
</evidence>
<keyword evidence="1" id="KW-1133">Transmembrane helix</keyword>
<keyword evidence="1" id="KW-0812">Transmembrane</keyword>
<sequence>MSTGTNGVVRGIQIDLRRLHETWMEIAYPRQRGASDTVLGTWQPNSQSGMALYRLWSALGVPIITFVYPLVLLGAFVRFQTRRISGTAARLGLLGVVVLSLVVWGGLAALARFQFDLLAGGFLAIVIAGGVATVSAALAVGARRVGGRGTTVLLAYPFAMTALFLPPVVAALFSKTLAAVVLPNSTALAQWLLDNALAPVGLAELFSETFDLEGAAYVVMWLAISVPLGWVLGTLVSLADLVRPTD</sequence>
<accession>A0A8J7Y890</accession>
<feature type="transmembrane region" description="Helical" evidence="1">
    <location>
        <begin position="55"/>
        <end position="79"/>
    </location>
</feature>
<evidence type="ECO:0000313" key="2">
    <source>
        <dbReference type="EMBL" id="MBV0923514.1"/>
    </source>
</evidence>
<gene>
    <name evidence="2" type="ORF">KTS45_04810</name>
</gene>
<dbReference type="RefSeq" id="WP_162316640.1">
    <property type="nucleotide sequence ID" value="NZ_JAHQXF010000001.1"/>
</dbReference>
<keyword evidence="1" id="KW-0472">Membrane</keyword>
<feature type="transmembrane region" description="Helical" evidence="1">
    <location>
        <begin position="117"/>
        <end position="140"/>
    </location>
</feature>
<evidence type="ECO:0000256" key="1">
    <source>
        <dbReference type="SAM" id="Phobius"/>
    </source>
</evidence>
<dbReference type="Proteomes" id="UP000766550">
    <property type="component" value="Unassembled WGS sequence"/>
</dbReference>
<protein>
    <submittedName>
        <fullName evidence="2">Uncharacterized protein</fullName>
    </submittedName>
</protein>
<comment type="caution">
    <text evidence="2">The sequence shown here is derived from an EMBL/GenBank/DDBJ whole genome shotgun (WGS) entry which is preliminary data.</text>
</comment>
<organism evidence="2 3">
    <name type="scientific">Haloarcula limicola</name>
    <dbReference type="NCBI Taxonomy" id="1429915"/>
    <lineage>
        <taxon>Archaea</taxon>
        <taxon>Methanobacteriati</taxon>
        <taxon>Methanobacteriota</taxon>
        <taxon>Stenosarchaea group</taxon>
        <taxon>Halobacteria</taxon>
        <taxon>Halobacteriales</taxon>
        <taxon>Haloarculaceae</taxon>
        <taxon>Haloarcula</taxon>
    </lineage>
</organism>
<dbReference type="AlphaFoldDB" id="A0A8J7Y890"/>
<name>A0A8J7Y890_9EURY</name>
<feature type="transmembrane region" description="Helical" evidence="1">
    <location>
        <begin position="215"/>
        <end position="242"/>
    </location>
</feature>
<feature type="transmembrane region" description="Helical" evidence="1">
    <location>
        <begin position="152"/>
        <end position="173"/>
    </location>
</feature>
<dbReference type="EMBL" id="JAHQXF010000001">
    <property type="protein sequence ID" value="MBV0923514.1"/>
    <property type="molecule type" value="Genomic_DNA"/>
</dbReference>
<dbReference type="OrthoDB" id="156475at2157"/>
<reference evidence="2 3" key="1">
    <citation type="submission" date="2021-06" db="EMBL/GenBank/DDBJ databases">
        <title>New haloarchaea isolates fom saline soil.</title>
        <authorList>
            <person name="Duran-Viseras A."/>
            <person name="Sanchez-Porro C.S."/>
            <person name="Ventosa A."/>
        </authorList>
    </citation>
    <scope>NUCLEOTIDE SEQUENCE [LARGE SCALE GENOMIC DNA]</scope>
    <source>
        <strain evidence="2 3">JCM 183640</strain>
    </source>
</reference>
<feature type="transmembrane region" description="Helical" evidence="1">
    <location>
        <begin position="91"/>
        <end position="111"/>
    </location>
</feature>
<proteinExistence type="predicted"/>